<reference evidence="1" key="1">
    <citation type="journal article" date="2023" name="Mol. Phylogenet. Evol.">
        <title>Genome-scale phylogeny and comparative genomics of the fungal order Sordariales.</title>
        <authorList>
            <person name="Hensen N."/>
            <person name="Bonometti L."/>
            <person name="Westerberg I."/>
            <person name="Brannstrom I.O."/>
            <person name="Guillou S."/>
            <person name="Cros-Aarteil S."/>
            <person name="Calhoun S."/>
            <person name="Haridas S."/>
            <person name="Kuo A."/>
            <person name="Mondo S."/>
            <person name="Pangilinan J."/>
            <person name="Riley R."/>
            <person name="LaButti K."/>
            <person name="Andreopoulos B."/>
            <person name="Lipzen A."/>
            <person name="Chen C."/>
            <person name="Yan M."/>
            <person name="Daum C."/>
            <person name="Ng V."/>
            <person name="Clum A."/>
            <person name="Steindorff A."/>
            <person name="Ohm R.A."/>
            <person name="Martin F."/>
            <person name="Silar P."/>
            <person name="Natvig D.O."/>
            <person name="Lalanne C."/>
            <person name="Gautier V."/>
            <person name="Ament-Velasquez S.L."/>
            <person name="Kruys A."/>
            <person name="Hutchinson M.I."/>
            <person name="Powell A.J."/>
            <person name="Barry K."/>
            <person name="Miller A.N."/>
            <person name="Grigoriev I.V."/>
            <person name="Debuchy R."/>
            <person name="Gladieux P."/>
            <person name="Hiltunen Thoren M."/>
            <person name="Johannesson H."/>
        </authorList>
    </citation>
    <scope>NUCLEOTIDE SEQUENCE</scope>
    <source>
        <strain evidence="1">CBS 990.96</strain>
    </source>
</reference>
<accession>A0AAN6YQ09</accession>
<sequence length="81" mass="9549">MFSVILKSFLFNYVGRESRRNNVEQGTLELDGRIAKAINIIEKAFLTESALEERLERILRNEFRAIVQVDMSAVYNMEWKH</sequence>
<dbReference type="EMBL" id="MU865664">
    <property type="protein sequence ID" value="KAK4220697.1"/>
    <property type="molecule type" value="Genomic_DNA"/>
</dbReference>
<feature type="non-terminal residue" evidence="1">
    <location>
        <position position="81"/>
    </location>
</feature>
<organism evidence="1 2">
    <name type="scientific">Podospora fimiseda</name>
    <dbReference type="NCBI Taxonomy" id="252190"/>
    <lineage>
        <taxon>Eukaryota</taxon>
        <taxon>Fungi</taxon>
        <taxon>Dikarya</taxon>
        <taxon>Ascomycota</taxon>
        <taxon>Pezizomycotina</taxon>
        <taxon>Sordariomycetes</taxon>
        <taxon>Sordariomycetidae</taxon>
        <taxon>Sordariales</taxon>
        <taxon>Podosporaceae</taxon>
        <taxon>Podospora</taxon>
    </lineage>
</organism>
<protein>
    <submittedName>
        <fullName evidence="1">Uncharacterized protein</fullName>
    </submittedName>
</protein>
<proteinExistence type="predicted"/>
<dbReference type="AlphaFoldDB" id="A0AAN6YQ09"/>
<keyword evidence="2" id="KW-1185">Reference proteome</keyword>
<name>A0AAN6YQ09_9PEZI</name>
<evidence type="ECO:0000313" key="1">
    <source>
        <dbReference type="EMBL" id="KAK4220697.1"/>
    </source>
</evidence>
<evidence type="ECO:0000313" key="2">
    <source>
        <dbReference type="Proteomes" id="UP001301958"/>
    </source>
</evidence>
<reference evidence="1" key="2">
    <citation type="submission" date="2023-05" db="EMBL/GenBank/DDBJ databases">
        <authorList>
            <consortium name="Lawrence Berkeley National Laboratory"/>
            <person name="Steindorff A."/>
            <person name="Hensen N."/>
            <person name="Bonometti L."/>
            <person name="Westerberg I."/>
            <person name="Brannstrom I.O."/>
            <person name="Guillou S."/>
            <person name="Cros-Aarteil S."/>
            <person name="Calhoun S."/>
            <person name="Haridas S."/>
            <person name="Kuo A."/>
            <person name="Mondo S."/>
            <person name="Pangilinan J."/>
            <person name="Riley R."/>
            <person name="Labutti K."/>
            <person name="Andreopoulos B."/>
            <person name="Lipzen A."/>
            <person name="Chen C."/>
            <person name="Yanf M."/>
            <person name="Daum C."/>
            <person name="Ng V."/>
            <person name="Clum A."/>
            <person name="Ohm R."/>
            <person name="Martin F."/>
            <person name="Silar P."/>
            <person name="Natvig D."/>
            <person name="Lalanne C."/>
            <person name="Gautier V."/>
            <person name="Ament-Velasquez S.L."/>
            <person name="Kruys A."/>
            <person name="Hutchinson M.I."/>
            <person name="Powell A.J."/>
            <person name="Barry K."/>
            <person name="Miller A.N."/>
            <person name="Grigoriev I.V."/>
            <person name="Debuchy R."/>
            <person name="Gladieux P."/>
            <person name="Thoren M.H."/>
            <person name="Johannesson H."/>
        </authorList>
    </citation>
    <scope>NUCLEOTIDE SEQUENCE</scope>
    <source>
        <strain evidence="1">CBS 990.96</strain>
    </source>
</reference>
<comment type="caution">
    <text evidence="1">The sequence shown here is derived from an EMBL/GenBank/DDBJ whole genome shotgun (WGS) entry which is preliminary data.</text>
</comment>
<gene>
    <name evidence="1" type="ORF">QBC38DRAFT_462312</name>
</gene>
<dbReference type="Proteomes" id="UP001301958">
    <property type="component" value="Unassembled WGS sequence"/>
</dbReference>